<evidence type="ECO:0000256" key="8">
    <source>
        <dbReference type="ARBA" id="ARBA00022801"/>
    </source>
</evidence>
<protein>
    <recommendedName>
        <fullName evidence="6">Probable imidazolonepropionase</fullName>
        <ecNumber evidence="5">3.5.2.7</ecNumber>
    </recommendedName>
</protein>
<name>A0AAN8FAS8_TRICO</name>
<dbReference type="InterPro" id="IPR005920">
    <property type="entry name" value="HutI"/>
</dbReference>
<evidence type="ECO:0000256" key="4">
    <source>
        <dbReference type="ARBA" id="ARBA00008002"/>
    </source>
</evidence>
<keyword evidence="9" id="KW-0369">Histidine metabolism</keyword>
<dbReference type="AlphaFoldDB" id="A0AAN8FAS8"/>
<dbReference type="EMBL" id="WIXE01013157">
    <property type="protein sequence ID" value="KAK5975337.1"/>
    <property type="molecule type" value="Genomic_DNA"/>
</dbReference>
<organism evidence="12 13">
    <name type="scientific">Trichostrongylus colubriformis</name>
    <name type="common">Black scour worm</name>
    <dbReference type="NCBI Taxonomy" id="6319"/>
    <lineage>
        <taxon>Eukaryota</taxon>
        <taxon>Metazoa</taxon>
        <taxon>Ecdysozoa</taxon>
        <taxon>Nematoda</taxon>
        <taxon>Chromadorea</taxon>
        <taxon>Rhabditida</taxon>
        <taxon>Rhabditina</taxon>
        <taxon>Rhabditomorpha</taxon>
        <taxon>Strongyloidea</taxon>
        <taxon>Trichostrongylidae</taxon>
        <taxon>Trichostrongylus</taxon>
    </lineage>
</organism>
<keyword evidence="7" id="KW-0479">Metal-binding</keyword>
<evidence type="ECO:0000256" key="1">
    <source>
        <dbReference type="ARBA" id="ARBA00000853"/>
    </source>
</evidence>
<evidence type="ECO:0000256" key="5">
    <source>
        <dbReference type="ARBA" id="ARBA00012864"/>
    </source>
</evidence>
<reference evidence="12 13" key="1">
    <citation type="submission" date="2019-10" db="EMBL/GenBank/DDBJ databases">
        <title>Assembly and Annotation for the nematode Trichostrongylus colubriformis.</title>
        <authorList>
            <person name="Martin J."/>
        </authorList>
    </citation>
    <scope>NUCLEOTIDE SEQUENCE [LARGE SCALE GENOMIC DNA]</scope>
    <source>
        <strain evidence="12">G859</strain>
        <tissue evidence="12">Whole worm</tissue>
    </source>
</reference>
<evidence type="ECO:0000256" key="10">
    <source>
        <dbReference type="ARBA" id="ARBA00022833"/>
    </source>
</evidence>
<evidence type="ECO:0000256" key="6">
    <source>
        <dbReference type="ARBA" id="ARBA00013406"/>
    </source>
</evidence>
<keyword evidence="10" id="KW-0862">Zinc</keyword>
<dbReference type="SUPFAM" id="SSF51556">
    <property type="entry name" value="Metallo-dependent hydrolases"/>
    <property type="match status" value="1"/>
</dbReference>
<keyword evidence="13" id="KW-1185">Reference proteome</keyword>
<evidence type="ECO:0000256" key="11">
    <source>
        <dbReference type="ARBA" id="ARBA00023004"/>
    </source>
</evidence>
<dbReference type="Gene3D" id="3.20.20.140">
    <property type="entry name" value="Metal-dependent hydrolases"/>
    <property type="match status" value="1"/>
</dbReference>
<evidence type="ECO:0000256" key="7">
    <source>
        <dbReference type="ARBA" id="ARBA00022723"/>
    </source>
</evidence>
<evidence type="ECO:0000256" key="2">
    <source>
        <dbReference type="ARBA" id="ARBA00001965"/>
    </source>
</evidence>
<dbReference type="GO" id="GO:0050480">
    <property type="term" value="F:imidazolonepropionase activity"/>
    <property type="evidence" value="ECO:0007669"/>
    <property type="project" value="UniProtKB-EC"/>
</dbReference>
<dbReference type="SUPFAM" id="SSF51338">
    <property type="entry name" value="Composite domain of metallo-dependent hydrolases"/>
    <property type="match status" value="1"/>
</dbReference>
<sequence length="338" mass="36304">MYRLIITGLKEIVQITDRSDVGFLNGADMSRMKVLSDSENQLAVLVAKDGTIAAVGKIEEVLKVQKGQPVENSLNTCGGILLPGFVDGHSHPVFAGDRVHEFAMKLAGATYMEVQAAGGGIHFTTEKTREANEGSLTNDFKEIAHVMLRNGTTTLEAKSGYGLNTESELKMLRVLDRVNDETPLEISATFCGGHAAPKGSTEESHVKLICDEMLPAIETAKNEGGLKNLENIDVFCEKNVIEVANTQKILEAGKKLGLAANFHAEELSHIGGAEMGAEFGARAMSHLEEISDDGIQAMARSGTVAVVLPSTAFILRLTPPPVRKMIENGSMISYLPLK</sequence>
<proteinExistence type="inferred from homology"/>
<gene>
    <name evidence="12" type="ORF">GCK32_001526</name>
</gene>
<accession>A0AAN8FAS8</accession>
<keyword evidence="11" id="KW-0408">Iron</keyword>
<evidence type="ECO:0000313" key="13">
    <source>
        <dbReference type="Proteomes" id="UP001331761"/>
    </source>
</evidence>
<comment type="cofactor">
    <cofactor evidence="2">
        <name>Fe(3+)</name>
        <dbReference type="ChEBI" id="CHEBI:29034"/>
    </cofactor>
</comment>
<dbReference type="InterPro" id="IPR032466">
    <property type="entry name" value="Metal_Hydrolase"/>
</dbReference>
<dbReference type="InterPro" id="IPR011059">
    <property type="entry name" value="Metal-dep_hydrolase_composite"/>
</dbReference>
<dbReference type="PANTHER" id="PTHR42752">
    <property type="entry name" value="IMIDAZOLONEPROPIONASE"/>
    <property type="match status" value="1"/>
</dbReference>
<dbReference type="PANTHER" id="PTHR42752:SF1">
    <property type="entry name" value="IMIDAZOLONEPROPIONASE-RELATED"/>
    <property type="match status" value="1"/>
</dbReference>
<dbReference type="GO" id="GO:0046872">
    <property type="term" value="F:metal ion binding"/>
    <property type="evidence" value="ECO:0007669"/>
    <property type="project" value="UniProtKB-KW"/>
</dbReference>
<keyword evidence="8" id="KW-0378">Hydrolase</keyword>
<dbReference type="GO" id="GO:0005737">
    <property type="term" value="C:cytoplasm"/>
    <property type="evidence" value="ECO:0007669"/>
    <property type="project" value="InterPro"/>
</dbReference>
<dbReference type="GO" id="GO:0019556">
    <property type="term" value="P:L-histidine catabolic process to glutamate and formamide"/>
    <property type="evidence" value="ECO:0007669"/>
    <property type="project" value="InterPro"/>
</dbReference>
<evidence type="ECO:0000313" key="12">
    <source>
        <dbReference type="EMBL" id="KAK5975337.1"/>
    </source>
</evidence>
<dbReference type="EC" id="3.5.2.7" evidence="5"/>
<dbReference type="NCBIfam" id="TIGR01224">
    <property type="entry name" value="hutI"/>
    <property type="match status" value="1"/>
</dbReference>
<comment type="similarity">
    <text evidence="4">Belongs to the metallo-dependent hydrolases superfamily. HutI family.</text>
</comment>
<comment type="pathway">
    <text evidence="3">Amino-acid degradation; L-histidine degradation into L-glutamate; N-formimidoyl-L-glutamate from L-histidine: step 3/3.</text>
</comment>
<dbReference type="FunFam" id="3.20.20.140:FF:000007">
    <property type="entry name" value="Imidazolonepropionase"/>
    <property type="match status" value="1"/>
</dbReference>
<evidence type="ECO:0000256" key="9">
    <source>
        <dbReference type="ARBA" id="ARBA00022808"/>
    </source>
</evidence>
<dbReference type="Proteomes" id="UP001331761">
    <property type="component" value="Unassembled WGS sequence"/>
</dbReference>
<comment type="catalytic activity">
    <reaction evidence="1">
        <text>4-imidazolone-5-propanoate + H2O = N-formimidoyl-L-glutamate</text>
        <dbReference type="Rhea" id="RHEA:23660"/>
        <dbReference type="ChEBI" id="CHEBI:15377"/>
        <dbReference type="ChEBI" id="CHEBI:58928"/>
        <dbReference type="ChEBI" id="CHEBI:77893"/>
        <dbReference type="EC" id="3.5.2.7"/>
    </reaction>
</comment>
<comment type="caution">
    <text evidence="12">The sequence shown here is derived from an EMBL/GenBank/DDBJ whole genome shotgun (WGS) entry which is preliminary data.</text>
</comment>
<evidence type="ECO:0000256" key="3">
    <source>
        <dbReference type="ARBA" id="ARBA00004758"/>
    </source>
</evidence>